<dbReference type="RefSeq" id="WP_176011171.1">
    <property type="nucleotide sequence ID" value="NZ_CP041372.2"/>
</dbReference>
<dbReference type="SUPFAM" id="SSF100985">
    <property type="entry name" value="Sporulation inhibitor Sda"/>
    <property type="match status" value="1"/>
</dbReference>
<accession>A0A859FK74</accession>
<dbReference type="EMBL" id="CP041372">
    <property type="protein sequence ID" value="QKS73203.1"/>
    <property type="molecule type" value="Genomic_DNA"/>
</dbReference>
<dbReference type="InterPro" id="IPR015064">
    <property type="entry name" value="Sda"/>
</dbReference>
<dbReference type="Proteomes" id="UP000318138">
    <property type="component" value="Chromosome"/>
</dbReference>
<dbReference type="Pfam" id="PF08970">
    <property type="entry name" value="Sda"/>
    <property type="match status" value="1"/>
</dbReference>
<dbReference type="InterPro" id="IPR036916">
    <property type="entry name" value="Sda_sf"/>
</dbReference>
<name>A0A859FK74_9BACI</name>
<sequence length="49" mass="5781">MYPFENLSDSLLIETYQRAINYQLSRDFLSLIEDELARRGLLMPLTMQA</sequence>
<gene>
    <name evidence="1" type="primary">sda</name>
    <name evidence="1" type="ORF">FLK61_29290</name>
</gene>
<proteinExistence type="predicted"/>
<protein>
    <submittedName>
        <fullName evidence="1">Sporulation histidine kinase inhibitor Sda</fullName>
    </submittedName>
</protein>
<organism evidence="1 2">
    <name type="scientific">Paenalkalicoccus suaedae</name>
    <dbReference type="NCBI Taxonomy" id="2592382"/>
    <lineage>
        <taxon>Bacteria</taxon>
        <taxon>Bacillati</taxon>
        <taxon>Bacillota</taxon>
        <taxon>Bacilli</taxon>
        <taxon>Bacillales</taxon>
        <taxon>Bacillaceae</taxon>
        <taxon>Paenalkalicoccus</taxon>
    </lineage>
</organism>
<keyword evidence="2" id="KW-1185">Reference proteome</keyword>
<reference evidence="2" key="1">
    <citation type="submission" date="2019-07" db="EMBL/GenBank/DDBJ databases">
        <title>Bacillus alkalisoli sp. nov. isolated from saline soil.</title>
        <authorList>
            <person name="Sun J.-Q."/>
            <person name="Xu L."/>
        </authorList>
    </citation>
    <scope>NUCLEOTIDE SEQUENCE [LARGE SCALE GENOMIC DNA]</scope>
    <source>
        <strain evidence="2">M4U3P1</strain>
    </source>
</reference>
<evidence type="ECO:0000313" key="2">
    <source>
        <dbReference type="Proteomes" id="UP000318138"/>
    </source>
</evidence>
<dbReference type="AlphaFoldDB" id="A0A859FK74"/>
<evidence type="ECO:0000313" key="1">
    <source>
        <dbReference type="EMBL" id="QKS73203.1"/>
    </source>
</evidence>
<dbReference type="Gene3D" id="1.10.287.1100">
    <property type="entry name" value="Sporulation inhibitor A"/>
    <property type="match status" value="1"/>
</dbReference>
<dbReference type="KEGG" id="psua:FLK61_29290"/>